<organism evidence="1 2">
    <name type="scientific">Chinchilla lanigera</name>
    <name type="common">Long-tailed chinchilla</name>
    <name type="synonym">Chinchilla villidera</name>
    <dbReference type="NCBI Taxonomy" id="34839"/>
    <lineage>
        <taxon>Eukaryota</taxon>
        <taxon>Metazoa</taxon>
        <taxon>Chordata</taxon>
        <taxon>Craniata</taxon>
        <taxon>Vertebrata</taxon>
        <taxon>Euteleostomi</taxon>
        <taxon>Mammalia</taxon>
        <taxon>Eutheria</taxon>
        <taxon>Euarchontoglires</taxon>
        <taxon>Glires</taxon>
        <taxon>Rodentia</taxon>
        <taxon>Hystricomorpha</taxon>
        <taxon>Chinchillidae</taxon>
        <taxon>Chinchilla</taxon>
    </lineage>
</organism>
<reference evidence="1" key="1">
    <citation type="submission" date="2025-08" db="UniProtKB">
        <authorList>
            <consortium name="Ensembl"/>
        </authorList>
    </citation>
    <scope>IDENTIFICATION</scope>
</reference>
<name>A0A8C2YN52_CHILA</name>
<dbReference type="Proteomes" id="UP000694398">
    <property type="component" value="Unassembled WGS sequence"/>
</dbReference>
<reference evidence="1" key="2">
    <citation type="submission" date="2025-09" db="UniProtKB">
        <authorList>
            <consortium name="Ensembl"/>
        </authorList>
    </citation>
    <scope>IDENTIFICATION</scope>
</reference>
<dbReference type="Ensembl" id="ENSCLAT00000011018.1">
    <property type="protein sequence ID" value="ENSCLAP00000010884.1"/>
    <property type="gene ID" value="ENSCLAG00000007509.1"/>
</dbReference>
<accession>A0A8C2YN52</accession>
<dbReference type="AlphaFoldDB" id="A0A8C2YN52"/>
<evidence type="ECO:0000313" key="1">
    <source>
        <dbReference type="Ensembl" id="ENSCLAP00000010884.1"/>
    </source>
</evidence>
<gene>
    <name evidence="1" type="primary">NADK2</name>
</gene>
<proteinExistence type="predicted"/>
<sequence>KSSGLNLCTGTGSKACKTTRKFESSIEQRIGRESNKI</sequence>
<evidence type="ECO:0000313" key="2">
    <source>
        <dbReference type="Proteomes" id="UP000694398"/>
    </source>
</evidence>
<keyword evidence="2" id="KW-1185">Reference proteome</keyword>
<dbReference type="GeneTree" id="ENSGT00390000006320"/>
<protein>
    <submittedName>
        <fullName evidence="1">NAD kinase 2, mitochondrial</fullName>
    </submittedName>
</protein>